<sequence length="83" mass="9332">MTTTVQLLWTSGHAGLQGNEVADGLAKEEAKEAEAMPEDSRTTTIQEVKAASHKSCMIKWQKHWENSSTGRTFYEFFPSVEQK</sequence>
<dbReference type="InterPro" id="IPR002156">
    <property type="entry name" value="RNaseH_domain"/>
</dbReference>
<dbReference type="Proteomes" id="UP000828390">
    <property type="component" value="Unassembled WGS sequence"/>
</dbReference>
<reference evidence="2" key="1">
    <citation type="journal article" date="2019" name="bioRxiv">
        <title>The Genome of the Zebra Mussel, Dreissena polymorpha: A Resource for Invasive Species Research.</title>
        <authorList>
            <person name="McCartney M.A."/>
            <person name="Auch B."/>
            <person name="Kono T."/>
            <person name="Mallez S."/>
            <person name="Zhang Y."/>
            <person name="Obille A."/>
            <person name="Becker A."/>
            <person name="Abrahante J.E."/>
            <person name="Garbe J."/>
            <person name="Badalamenti J.P."/>
            <person name="Herman A."/>
            <person name="Mangelson H."/>
            <person name="Liachko I."/>
            <person name="Sullivan S."/>
            <person name="Sone E.D."/>
            <person name="Koren S."/>
            <person name="Silverstein K.A.T."/>
            <person name="Beckman K.B."/>
            <person name="Gohl D.M."/>
        </authorList>
    </citation>
    <scope>NUCLEOTIDE SEQUENCE</scope>
    <source>
        <strain evidence="2">Duluth1</strain>
        <tissue evidence="2">Whole animal</tissue>
    </source>
</reference>
<keyword evidence="3" id="KW-1185">Reference proteome</keyword>
<dbReference type="PROSITE" id="PS50879">
    <property type="entry name" value="RNASE_H_1"/>
    <property type="match status" value="1"/>
</dbReference>
<dbReference type="Gene3D" id="3.30.420.10">
    <property type="entry name" value="Ribonuclease H-like superfamily/Ribonuclease H"/>
    <property type="match status" value="1"/>
</dbReference>
<organism evidence="2 3">
    <name type="scientific">Dreissena polymorpha</name>
    <name type="common">Zebra mussel</name>
    <name type="synonym">Mytilus polymorpha</name>
    <dbReference type="NCBI Taxonomy" id="45954"/>
    <lineage>
        <taxon>Eukaryota</taxon>
        <taxon>Metazoa</taxon>
        <taxon>Spiralia</taxon>
        <taxon>Lophotrochozoa</taxon>
        <taxon>Mollusca</taxon>
        <taxon>Bivalvia</taxon>
        <taxon>Autobranchia</taxon>
        <taxon>Heteroconchia</taxon>
        <taxon>Euheterodonta</taxon>
        <taxon>Imparidentia</taxon>
        <taxon>Neoheterodontei</taxon>
        <taxon>Myida</taxon>
        <taxon>Dreissenoidea</taxon>
        <taxon>Dreissenidae</taxon>
        <taxon>Dreissena</taxon>
    </lineage>
</organism>
<dbReference type="GO" id="GO:0004523">
    <property type="term" value="F:RNA-DNA hybrid ribonuclease activity"/>
    <property type="evidence" value="ECO:0007669"/>
    <property type="project" value="InterPro"/>
</dbReference>
<proteinExistence type="predicted"/>
<accession>A0A9D4E762</accession>
<dbReference type="AlphaFoldDB" id="A0A9D4E762"/>
<feature type="domain" description="RNase H type-1" evidence="1">
    <location>
        <begin position="1"/>
        <end position="31"/>
    </location>
</feature>
<comment type="caution">
    <text evidence="2">The sequence shown here is derived from an EMBL/GenBank/DDBJ whole genome shotgun (WGS) entry which is preliminary data.</text>
</comment>
<dbReference type="InterPro" id="IPR012337">
    <property type="entry name" value="RNaseH-like_sf"/>
</dbReference>
<dbReference type="InterPro" id="IPR036397">
    <property type="entry name" value="RNaseH_sf"/>
</dbReference>
<gene>
    <name evidence="2" type="ORF">DPMN_176581</name>
</gene>
<evidence type="ECO:0000313" key="3">
    <source>
        <dbReference type="Proteomes" id="UP000828390"/>
    </source>
</evidence>
<protein>
    <recommendedName>
        <fullName evidence="1">RNase H type-1 domain-containing protein</fullName>
    </recommendedName>
</protein>
<reference evidence="2" key="2">
    <citation type="submission" date="2020-11" db="EMBL/GenBank/DDBJ databases">
        <authorList>
            <person name="McCartney M.A."/>
            <person name="Auch B."/>
            <person name="Kono T."/>
            <person name="Mallez S."/>
            <person name="Becker A."/>
            <person name="Gohl D.M."/>
            <person name="Silverstein K.A.T."/>
            <person name="Koren S."/>
            <person name="Bechman K.B."/>
            <person name="Herman A."/>
            <person name="Abrahante J.E."/>
            <person name="Garbe J."/>
        </authorList>
    </citation>
    <scope>NUCLEOTIDE SEQUENCE</scope>
    <source>
        <strain evidence="2">Duluth1</strain>
        <tissue evidence="2">Whole animal</tissue>
    </source>
</reference>
<dbReference type="GO" id="GO:0003676">
    <property type="term" value="F:nucleic acid binding"/>
    <property type="evidence" value="ECO:0007669"/>
    <property type="project" value="InterPro"/>
</dbReference>
<dbReference type="EMBL" id="JAIWYP010000009">
    <property type="protein sequence ID" value="KAH3775182.1"/>
    <property type="molecule type" value="Genomic_DNA"/>
</dbReference>
<name>A0A9D4E762_DREPO</name>
<dbReference type="SUPFAM" id="SSF53098">
    <property type="entry name" value="Ribonuclease H-like"/>
    <property type="match status" value="1"/>
</dbReference>
<evidence type="ECO:0000259" key="1">
    <source>
        <dbReference type="PROSITE" id="PS50879"/>
    </source>
</evidence>
<evidence type="ECO:0000313" key="2">
    <source>
        <dbReference type="EMBL" id="KAH3775182.1"/>
    </source>
</evidence>